<comment type="caution">
    <text evidence="2">The sequence shown here is derived from an EMBL/GenBank/DDBJ whole genome shotgun (WGS) entry which is preliminary data.</text>
</comment>
<organism evidence="2 3">
    <name type="scientific">Actinokineospora diospyrosa</name>
    <dbReference type="NCBI Taxonomy" id="103728"/>
    <lineage>
        <taxon>Bacteria</taxon>
        <taxon>Bacillati</taxon>
        <taxon>Actinomycetota</taxon>
        <taxon>Actinomycetes</taxon>
        <taxon>Pseudonocardiales</taxon>
        <taxon>Pseudonocardiaceae</taxon>
        <taxon>Actinokineospora</taxon>
    </lineage>
</organism>
<evidence type="ECO:0000256" key="1">
    <source>
        <dbReference type="SAM" id="SignalP"/>
    </source>
</evidence>
<dbReference type="EMBL" id="JAMTCO010000008">
    <property type="protein sequence ID" value="MCP2271105.1"/>
    <property type="molecule type" value="Genomic_DNA"/>
</dbReference>
<keyword evidence="3" id="KW-1185">Reference proteome</keyword>
<dbReference type="SUPFAM" id="SSF53474">
    <property type="entry name" value="alpha/beta-Hydrolases"/>
    <property type="match status" value="1"/>
</dbReference>
<name>A0ABT1IEN7_9PSEU</name>
<accession>A0ABT1IEN7</accession>
<keyword evidence="1" id="KW-0732">Signal</keyword>
<dbReference type="GO" id="GO:0016787">
    <property type="term" value="F:hydrolase activity"/>
    <property type="evidence" value="ECO:0007669"/>
    <property type="project" value="UniProtKB-KW"/>
</dbReference>
<dbReference type="Proteomes" id="UP001205185">
    <property type="component" value="Unassembled WGS sequence"/>
</dbReference>
<sequence length="546" mass="57051">MTRRVVVLVLCLVSLVCAVPARAQSSSGQCGDARSTAAEVGQAKGKRPVVFVHGWTGDPMTDSARKLSDQLGGKISTYTFDYSKWSSYWASDPHIAPCLATYLGQVSAAYKKAGGDGKLIVVAHSMGGLAVRYALTPELAKVVPYVITLGTPQLGSPWGGEGGPARLVEVFQHALGKKLPPADGRDGGKCLAEHSKGSSLPRGCGDLPPWLPTGVNLTQIGGDATVNRTFFGWTAYSIPLASDGVVPLSSAHGYSISGPTGVPPVDGGKSYSRRDTCSVDFGFVNRAAHELSFVPASMALDYVTLQDLQKDRFSLPVQAYLGGVTIAAACSHVRLPTDQSAVNQATEVIKAALAELGKVEQGATKVVNVVGVDKSGNPAAGWSVEGDSEEVDGCVASPAAVGKDVVECAPSAASALACWVTPNRRDLLCGGYPWEKTLRKVISTTPVPDIVAPATNEPWGLELETGAKCLLRNGGAWGGRADDYVGAYSCDGGQSDFVLVANNARTFVNREGLVWTVQVGKLGVSDEVFPPPTTKKVRTAYFAAAP</sequence>
<proteinExistence type="predicted"/>
<keyword evidence="2" id="KW-0378">Hydrolase</keyword>
<dbReference type="Gene3D" id="3.40.50.1820">
    <property type="entry name" value="alpha/beta hydrolase"/>
    <property type="match status" value="1"/>
</dbReference>
<dbReference type="InterPro" id="IPR029058">
    <property type="entry name" value="AB_hydrolase_fold"/>
</dbReference>
<gene>
    <name evidence="2" type="ORF">LV75_003617</name>
</gene>
<feature type="chain" id="PRO_5045878030" evidence="1">
    <location>
        <begin position="24"/>
        <end position="546"/>
    </location>
</feature>
<dbReference type="RefSeq" id="WP_253888055.1">
    <property type="nucleotide sequence ID" value="NZ_BAAAVB010000014.1"/>
</dbReference>
<feature type="signal peptide" evidence="1">
    <location>
        <begin position="1"/>
        <end position="23"/>
    </location>
</feature>
<evidence type="ECO:0000313" key="3">
    <source>
        <dbReference type="Proteomes" id="UP001205185"/>
    </source>
</evidence>
<protein>
    <submittedName>
        <fullName evidence="2">Alpha/beta hydrolase family protein</fullName>
    </submittedName>
</protein>
<evidence type="ECO:0000313" key="2">
    <source>
        <dbReference type="EMBL" id="MCP2271105.1"/>
    </source>
</evidence>
<reference evidence="2 3" key="1">
    <citation type="submission" date="2022-06" db="EMBL/GenBank/DDBJ databases">
        <title>Genomic Encyclopedia of Archaeal and Bacterial Type Strains, Phase II (KMG-II): from individual species to whole genera.</title>
        <authorList>
            <person name="Goeker M."/>
        </authorList>
    </citation>
    <scope>NUCLEOTIDE SEQUENCE [LARGE SCALE GENOMIC DNA]</scope>
    <source>
        <strain evidence="2 3">DSM 44255</strain>
    </source>
</reference>